<reference evidence="1" key="2">
    <citation type="submission" date="2023-06" db="EMBL/GenBank/DDBJ databases">
        <authorList>
            <consortium name="Lawrence Berkeley National Laboratory"/>
            <person name="Haridas S."/>
            <person name="Hensen N."/>
            <person name="Bonometti L."/>
            <person name="Westerberg I."/>
            <person name="Brannstrom I.O."/>
            <person name="Guillou S."/>
            <person name="Cros-Aarteil S."/>
            <person name="Calhoun S."/>
            <person name="Kuo A."/>
            <person name="Mondo S."/>
            <person name="Pangilinan J."/>
            <person name="Riley R."/>
            <person name="Labutti K."/>
            <person name="Andreopoulos B."/>
            <person name="Lipzen A."/>
            <person name="Chen C."/>
            <person name="Yanf M."/>
            <person name="Daum C."/>
            <person name="Ng V."/>
            <person name="Clum A."/>
            <person name="Steindorff A."/>
            <person name="Ohm R."/>
            <person name="Martin F."/>
            <person name="Silar P."/>
            <person name="Natvig D."/>
            <person name="Lalanne C."/>
            <person name="Gautier V."/>
            <person name="Ament-Velasquez S.L."/>
            <person name="Kruys A."/>
            <person name="Hutchinson M.I."/>
            <person name="Powell A.J."/>
            <person name="Barry K."/>
            <person name="Miller A.N."/>
            <person name="Grigoriev I.V."/>
            <person name="Debuchy R."/>
            <person name="Gladieux P."/>
            <person name="Thoren M.H."/>
            <person name="Johannesson H."/>
        </authorList>
    </citation>
    <scope>NUCLEOTIDE SEQUENCE</scope>
    <source>
        <strain evidence="1">CBS 560.94</strain>
    </source>
</reference>
<dbReference type="Proteomes" id="UP001278500">
    <property type="component" value="Unassembled WGS sequence"/>
</dbReference>
<proteinExistence type="predicted"/>
<dbReference type="AlphaFoldDB" id="A0AAE0MTN2"/>
<evidence type="ECO:0000313" key="2">
    <source>
        <dbReference type="Proteomes" id="UP001278500"/>
    </source>
</evidence>
<keyword evidence="2" id="KW-1185">Reference proteome</keyword>
<gene>
    <name evidence="1" type="ORF">B0H65DRAFT_424858</name>
</gene>
<name>A0AAE0MTN2_9PEZI</name>
<organism evidence="1 2">
    <name type="scientific">Neurospora tetraspora</name>
    <dbReference type="NCBI Taxonomy" id="94610"/>
    <lineage>
        <taxon>Eukaryota</taxon>
        <taxon>Fungi</taxon>
        <taxon>Dikarya</taxon>
        <taxon>Ascomycota</taxon>
        <taxon>Pezizomycotina</taxon>
        <taxon>Sordariomycetes</taxon>
        <taxon>Sordariomycetidae</taxon>
        <taxon>Sordariales</taxon>
        <taxon>Sordariaceae</taxon>
        <taxon>Neurospora</taxon>
    </lineage>
</organism>
<accession>A0AAE0MTN2</accession>
<dbReference type="GeneID" id="87861688"/>
<evidence type="ECO:0000313" key="1">
    <source>
        <dbReference type="EMBL" id="KAK3348354.1"/>
    </source>
</evidence>
<protein>
    <submittedName>
        <fullName evidence="1">Uncharacterized protein</fullName>
    </submittedName>
</protein>
<sequence>MPNNRNTHAIPLYALARYGAGAGRRYTPYDRQLEEMDFTRIRIFRPYQDPRDTEIPSPDTFYDLKIMACEECGHRARPRQLEFWIEHRTEMGSRQVSHRVQLQEWNFGRFRDCFTRNPATAPVVEVFWRPSLATLRYLRDAVYDDDDDDASSEWSSYA</sequence>
<dbReference type="RefSeq" id="XP_062683436.1">
    <property type="nucleotide sequence ID" value="XM_062824534.1"/>
</dbReference>
<comment type="caution">
    <text evidence="1">The sequence shown here is derived from an EMBL/GenBank/DDBJ whole genome shotgun (WGS) entry which is preliminary data.</text>
</comment>
<dbReference type="EMBL" id="JAUEPP010000003">
    <property type="protein sequence ID" value="KAK3348354.1"/>
    <property type="molecule type" value="Genomic_DNA"/>
</dbReference>
<reference evidence="1" key="1">
    <citation type="journal article" date="2023" name="Mol. Phylogenet. Evol.">
        <title>Genome-scale phylogeny and comparative genomics of the fungal order Sordariales.</title>
        <authorList>
            <person name="Hensen N."/>
            <person name="Bonometti L."/>
            <person name="Westerberg I."/>
            <person name="Brannstrom I.O."/>
            <person name="Guillou S."/>
            <person name="Cros-Aarteil S."/>
            <person name="Calhoun S."/>
            <person name="Haridas S."/>
            <person name="Kuo A."/>
            <person name="Mondo S."/>
            <person name="Pangilinan J."/>
            <person name="Riley R."/>
            <person name="LaButti K."/>
            <person name="Andreopoulos B."/>
            <person name="Lipzen A."/>
            <person name="Chen C."/>
            <person name="Yan M."/>
            <person name="Daum C."/>
            <person name="Ng V."/>
            <person name="Clum A."/>
            <person name="Steindorff A."/>
            <person name="Ohm R.A."/>
            <person name="Martin F."/>
            <person name="Silar P."/>
            <person name="Natvig D.O."/>
            <person name="Lalanne C."/>
            <person name="Gautier V."/>
            <person name="Ament-Velasquez S.L."/>
            <person name="Kruys A."/>
            <person name="Hutchinson M.I."/>
            <person name="Powell A.J."/>
            <person name="Barry K."/>
            <person name="Miller A.N."/>
            <person name="Grigoriev I.V."/>
            <person name="Debuchy R."/>
            <person name="Gladieux P."/>
            <person name="Hiltunen Thoren M."/>
            <person name="Johannesson H."/>
        </authorList>
    </citation>
    <scope>NUCLEOTIDE SEQUENCE</scope>
    <source>
        <strain evidence="1">CBS 560.94</strain>
    </source>
</reference>